<protein>
    <submittedName>
        <fullName evidence="2">Uncharacterized protein</fullName>
    </submittedName>
</protein>
<name>L7LXC8_RHIPC</name>
<accession>L7LXC8</accession>
<reference evidence="2" key="1">
    <citation type="submission" date="2012-11" db="EMBL/GenBank/DDBJ databases">
        <authorList>
            <person name="Lucero-Rivera Y.E."/>
            <person name="Tovar-Ramirez D."/>
        </authorList>
    </citation>
    <scope>NUCLEOTIDE SEQUENCE</scope>
    <source>
        <tissue evidence="2">Salivary gland</tissue>
    </source>
</reference>
<dbReference type="PANTHER" id="PTHR31912">
    <property type="entry name" value="IP13529P"/>
    <property type="match status" value="1"/>
</dbReference>
<dbReference type="EMBL" id="GACK01008313">
    <property type="protein sequence ID" value="JAA56721.1"/>
    <property type="molecule type" value="mRNA"/>
</dbReference>
<evidence type="ECO:0000313" key="2">
    <source>
        <dbReference type="EMBL" id="JAA56721.1"/>
    </source>
</evidence>
<organism evidence="2">
    <name type="scientific">Rhipicephalus pulchellus</name>
    <name type="common">Yellow backed tick</name>
    <name type="synonym">Dermacentor pulchellus</name>
    <dbReference type="NCBI Taxonomy" id="72859"/>
    <lineage>
        <taxon>Eukaryota</taxon>
        <taxon>Metazoa</taxon>
        <taxon>Ecdysozoa</taxon>
        <taxon>Arthropoda</taxon>
        <taxon>Chelicerata</taxon>
        <taxon>Arachnida</taxon>
        <taxon>Acari</taxon>
        <taxon>Parasitiformes</taxon>
        <taxon>Ixodida</taxon>
        <taxon>Ixodoidea</taxon>
        <taxon>Ixodidae</taxon>
        <taxon>Rhipicephalinae</taxon>
        <taxon>Rhipicephalus</taxon>
        <taxon>Rhipicephalus</taxon>
    </lineage>
</organism>
<reference evidence="2" key="2">
    <citation type="journal article" date="2015" name="J. Proteomics">
        <title>Sexual differences in the sialomes of the zebra tick, Rhipicephalus pulchellus.</title>
        <authorList>
            <person name="Tan A.W."/>
            <person name="Francischetti I.M."/>
            <person name="Slovak M."/>
            <person name="Kini R.M."/>
            <person name="Ribeiro J.M."/>
        </authorList>
    </citation>
    <scope>NUCLEOTIDE SEQUENCE</scope>
    <source>
        <tissue evidence="2">Salivary gland</tissue>
    </source>
</reference>
<feature type="signal peptide" evidence="1">
    <location>
        <begin position="1"/>
        <end position="19"/>
    </location>
</feature>
<evidence type="ECO:0000256" key="1">
    <source>
        <dbReference type="SAM" id="SignalP"/>
    </source>
</evidence>
<feature type="chain" id="PRO_5003980863" evidence="1">
    <location>
        <begin position="20"/>
        <end position="282"/>
    </location>
</feature>
<dbReference type="PANTHER" id="PTHR31912:SF35">
    <property type="entry name" value="C2H2-TYPE DOMAIN-CONTAINING PROTEIN"/>
    <property type="match status" value="1"/>
</dbReference>
<keyword evidence="1" id="KW-0732">Signal</keyword>
<proteinExistence type="evidence at transcript level"/>
<sequence>MQNWTLLRLLPVYLGSKVADVTDAVWELVITLMQIVDLLMAPKITAGQVAYMKVLIEEYVVFRHELFPGNKLRPKHHNMLHYSEHVQHFGPLCHVWTMKFESKHKYFKECIRSVRNYKNVTKTLSERHQLYQSFLAARGLFSVAREFTDMSTSERLEVLARVTGTNLTDDHILLKKATIEGHTYTCNDYVLTSGTCFNVTFGSVIAIVKYQCKSLSLLLQYTPAALILCTELYNLQNSTGEMVFLNTNELLDRTPYQPYSFNGTSVIRLNFSFCERLSTVNC</sequence>
<dbReference type="AlphaFoldDB" id="L7LXC8"/>